<reference evidence="14" key="2">
    <citation type="submission" date="2024-10" db="UniProtKB">
        <authorList>
            <consortium name="EnsemblProtists"/>
        </authorList>
    </citation>
    <scope>IDENTIFICATION</scope>
</reference>
<evidence type="ECO:0000256" key="6">
    <source>
        <dbReference type="ARBA" id="ARBA00023242"/>
    </source>
</evidence>
<keyword evidence="3" id="KW-0808">Transferase</keyword>
<dbReference type="AlphaFoldDB" id="A0A0D3JG75"/>
<dbReference type="EC" id="2.5.1.25" evidence="2"/>
<evidence type="ECO:0000256" key="5">
    <source>
        <dbReference type="ARBA" id="ARBA00022694"/>
    </source>
</evidence>
<evidence type="ECO:0000313" key="15">
    <source>
        <dbReference type="Proteomes" id="UP000013827"/>
    </source>
</evidence>
<evidence type="ECO:0000256" key="2">
    <source>
        <dbReference type="ARBA" id="ARBA00012386"/>
    </source>
</evidence>
<dbReference type="HOGENOM" id="CLU_050612_0_0_1"/>
<dbReference type="eggNOG" id="KOG3795">
    <property type="taxonomic scope" value="Eukaryota"/>
</dbReference>
<keyword evidence="6" id="KW-0539">Nucleus</keyword>
<comment type="similarity">
    <text evidence="8">Belongs to the TDD superfamily. DTWD1 family.</text>
</comment>
<dbReference type="GO" id="GO:0005634">
    <property type="term" value="C:nucleus"/>
    <property type="evidence" value="ECO:0007669"/>
    <property type="project" value="UniProtKB-SubCell"/>
</dbReference>
<dbReference type="PaxDb" id="2903-EOD22510"/>
<dbReference type="PANTHER" id="PTHR15627:SF8">
    <property type="entry name" value="TRNA-URIDINE AMINOCARBOXYPROPYLTRANSFERASE 1"/>
    <property type="match status" value="1"/>
</dbReference>
<dbReference type="EnsemblProtists" id="EOD22510">
    <property type="protein sequence ID" value="EOD22510"/>
    <property type="gene ID" value="EMIHUDRAFT_240292"/>
</dbReference>
<keyword evidence="4" id="KW-0949">S-adenosyl-L-methionine</keyword>
<protein>
    <recommendedName>
        <fullName evidence="9">tRNA-uridine aminocarboxypropyltransferase 1</fullName>
        <ecNumber evidence="2">2.5.1.25</ecNumber>
    </recommendedName>
    <alternativeName>
        <fullName evidence="10">DTW domain-containing protein 1</fullName>
    </alternativeName>
</protein>
<dbReference type="InterPro" id="IPR005636">
    <property type="entry name" value="DTW"/>
</dbReference>
<comment type="function">
    <text evidence="7">Catalyzes the formation of 3-(3-amino-3-carboxypropyl)uridine (acp3U) at position 20 in the D-loop of several cytoplasmic tRNAs (acp3U(20)).</text>
</comment>
<evidence type="ECO:0000313" key="14">
    <source>
        <dbReference type="EnsemblProtists" id="EOD22510"/>
    </source>
</evidence>
<evidence type="ECO:0000256" key="10">
    <source>
        <dbReference type="ARBA" id="ARBA00042508"/>
    </source>
</evidence>
<dbReference type="InterPro" id="IPR051521">
    <property type="entry name" value="tRNA_Mod/Golgi_Maint"/>
</dbReference>
<dbReference type="RefSeq" id="XP_005774939.1">
    <property type="nucleotide sequence ID" value="XM_005774882.1"/>
</dbReference>
<feature type="region of interest" description="Disordered" evidence="12">
    <location>
        <begin position="282"/>
        <end position="301"/>
    </location>
</feature>
<name>A0A0D3JG75_EMIH1</name>
<dbReference type="PANTHER" id="PTHR15627">
    <property type="entry name" value="NATURAL KILLER CELL-SPECIFIC ANTIGEN KLIP1"/>
    <property type="match status" value="1"/>
</dbReference>
<evidence type="ECO:0000256" key="7">
    <source>
        <dbReference type="ARBA" id="ARBA00037050"/>
    </source>
</evidence>
<keyword evidence="5" id="KW-0819">tRNA processing</keyword>
<evidence type="ECO:0000256" key="11">
    <source>
        <dbReference type="ARBA" id="ARBA00048718"/>
    </source>
</evidence>
<keyword evidence="15" id="KW-1185">Reference proteome</keyword>
<dbReference type="GO" id="GO:0008033">
    <property type="term" value="P:tRNA processing"/>
    <property type="evidence" value="ECO:0007669"/>
    <property type="project" value="UniProtKB-KW"/>
</dbReference>
<evidence type="ECO:0000256" key="9">
    <source>
        <dbReference type="ARBA" id="ARBA00039242"/>
    </source>
</evidence>
<dbReference type="SMART" id="SM01144">
    <property type="entry name" value="DTW"/>
    <property type="match status" value="1"/>
</dbReference>
<reference evidence="15" key="1">
    <citation type="journal article" date="2013" name="Nature">
        <title>Pan genome of the phytoplankton Emiliania underpins its global distribution.</title>
        <authorList>
            <person name="Read B.A."/>
            <person name="Kegel J."/>
            <person name="Klute M.J."/>
            <person name="Kuo A."/>
            <person name="Lefebvre S.C."/>
            <person name="Maumus F."/>
            <person name="Mayer C."/>
            <person name="Miller J."/>
            <person name="Monier A."/>
            <person name="Salamov A."/>
            <person name="Young J."/>
            <person name="Aguilar M."/>
            <person name="Claverie J.M."/>
            <person name="Frickenhaus S."/>
            <person name="Gonzalez K."/>
            <person name="Herman E.K."/>
            <person name="Lin Y.C."/>
            <person name="Napier J."/>
            <person name="Ogata H."/>
            <person name="Sarno A.F."/>
            <person name="Shmutz J."/>
            <person name="Schroeder D."/>
            <person name="de Vargas C."/>
            <person name="Verret F."/>
            <person name="von Dassow P."/>
            <person name="Valentin K."/>
            <person name="Van de Peer Y."/>
            <person name="Wheeler G."/>
            <person name="Dacks J.B."/>
            <person name="Delwiche C.F."/>
            <person name="Dyhrman S.T."/>
            <person name="Glockner G."/>
            <person name="John U."/>
            <person name="Richards T."/>
            <person name="Worden A.Z."/>
            <person name="Zhang X."/>
            <person name="Grigoriev I.V."/>
            <person name="Allen A.E."/>
            <person name="Bidle K."/>
            <person name="Borodovsky M."/>
            <person name="Bowler C."/>
            <person name="Brownlee C."/>
            <person name="Cock J.M."/>
            <person name="Elias M."/>
            <person name="Gladyshev V.N."/>
            <person name="Groth M."/>
            <person name="Guda C."/>
            <person name="Hadaegh A."/>
            <person name="Iglesias-Rodriguez M.D."/>
            <person name="Jenkins J."/>
            <person name="Jones B.M."/>
            <person name="Lawson T."/>
            <person name="Leese F."/>
            <person name="Lindquist E."/>
            <person name="Lobanov A."/>
            <person name="Lomsadze A."/>
            <person name="Malik S.B."/>
            <person name="Marsh M.E."/>
            <person name="Mackinder L."/>
            <person name="Mock T."/>
            <person name="Mueller-Roeber B."/>
            <person name="Pagarete A."/>
            <person name="Parker M."/>
            <person name="Probert I."/>
            <person name="Quesneville H."/>
            <person name="Raines C."/>
            <person name="Rensing S.A."/>
            <person name="Riano-Pachon D.M."/>
            <person name="Richier S."/>
            <person name="Rokitta S."/>
            <person name="Shiraiwa Y."/>
            <person name="Soanes D.M."/>
            <person name="van der Giezen M."/>
            <person name="Wahlund T.M."/>
            <person name="Williams B."/>
            <person name="Wilson W."/>
            <person name="Wolfe G."/>
            <person name="Wurch L.L."/>
        </authorList>
    </citation>
    <scope>NUCLEOTIDE SEQUENCE</scope>
</reference>
<dbReference type="KEGG" id="ehx:EMIHUDRAFT_240292"/>
<evidence type="ECO:0000256" key="4">
    <source>
        <dbReference type="ARBA" id="ARBA00022691"/>
    </source>
</evidence>
<evidence type="ECO:0000259" key="13">
    <source>
        <dbReference type="SMART" id="SM01144"/>
    </source>
</evidence>
<dbReference type="GO" id="GO:0016432">
    <property type="term" value="F:tRNA-uridine aminocarboxypropyltransferase activity"/>
    <property type="evidence" value="ECO:0007669"/>
    <property type="project" value="UniProtKB-EC"/>
</dbReference>
<dbReference type="STRING" id="2903.R1E712"/>
<dbReference type="Proteomes" id="UP000013827">
    <property type="component" value="Unassembled WGS sequence"/>
</dbReference>
<feature type="domain" description="DTW" evidence="13">
    <location>
        <begin position="187"/>
        <end position="397"/>
    </location>
</feature>
<evidence type="ECO:0000256" key="8">
    <source>
        <dbReference type="ARBA" id="ARBA00038290"/>
    </source>
</evidence>
<organism evidence="14 15">
    <name type="scientific">Emiliania huxleyi (strain CCMP1516)</name>
    <dbReference type="NCBI Taxonomy" id="280463"/>
    <lineage>
        <taxon>Eukaryota</taxon>
        <taxon>Haptista</taxon>
        <taxon>Haptophyta</taxon>
        <taxon>Prymnesiophyceae</taxon>
        <taxon>Isochrysidales</taxon>
        <taxon>Noelaerhabdaceae</taxon>
        <taxon>Emiliania</taxon>
    </lineage>
</organism>
<comment type="catalytic activity">
    <reaction evidence="11">
        <text>a uridine in tRNA + S-adenosyl-L-methionine = a 3-[(3S)-3-amino-3-carboxypropyl]uridine in tRNA + S-methyl-5'-thioadenosine + H(+)</text>
        <dbReference type="Rhea" id="RHEA:62432"/>
        <dbReference type="Rhea" id="RHEA-COMP:13339"/>
        <dbReference type="Rhea" id="RHEA-COMP:16092"/>
        <dbReference type="ChEBI" id="CHEBI:15378"/>
        <dbReference type="ChEBI" id="CHEBI:17509"/>
        <dbReference type="ChEBI" id="CHEBI:59789"/>
        <dbReference type="ChEBI" id="CHEBI:65315"/>
        <dbReference type="ChEBI" id="CHEBI:82930"/>
        <dbReference type="EC" id="2.5.1.25"/>
    </reaction>
</comment>
<dbReference type="Pfam" id="PF03942">
    <property type="entry name" value="DTW"/>
    <property type="match status" value="1"/>
</dbReference>
<comment type="subcellular location">
    <subcellularLocation>
        <location evidence="1">Nucleus</location>
    </subcellularLocation>
</comment>
<evidence type="ECO:0000256" key="1">
    <source>
        <dbReference type="ARBA" id="ARBA00004123"/>
    </source>
</evidence>
<dbReference type="GeneID" id="17268056"/>
<sequence>MSSFEARGDFFPSPYEPGGTSFRGFAKILAAAPPPCLIVRPRRWHVGMAGGPRLRGIAVPTEVPRIDLSLQRRSEHTHGVVGAIRRGAAPLNIHLVGPAHAKMRATDEHMAELLAPEPSAEAAGGQLFRVGDISSAAAIAKARRSDFREVFDERDREGDARLAKLKLAPLGQESPGRERCSGCGVMRSAFCSECLAMLPGQARPEIAKLPFRFVIITHPKEPRSRSTGVHAAVLAAGCVTLRTFDKGDEACLPPELFPAGRTFLLFPSDDALTVPQLAAKREPAGTKAPAKARVQEGDGADEDGNAGRLVVVVIDSTWSQARQIMGHPCLQALPRVAVASHRTAFWRRQHLGENYLATVEAVYYVCTESHGDAYDGRYDNLLFFFVKFRSLVRQRIGTIPCPTEAKGKVCTKLQCQHSHSLSLGADDHGRKQPVLLPAGEL</sequence>
<evidence type="ECO:0000256" key="3">
    <source>
        <dbReference type="ARBA" id="ARBA00022679"/>
    </source>
</evidence>
<accession>A0A0D3JG75</accession>
<evidence type="ECO:0000256" key="12">
    <source>
        <dbReference type="SAM" id="MobiDB-lite"/>
    </source>
</evidence>
<proteinExistence type="inferred from homology"/>